<protein>
    <submittedName>
        <fullName evidence="2">Uncharacterized protein</fullName>
    </submittedName>
</protein>
<keyword evidence="3" id="KW-1185">Reference proteome</keyword>
<dbReference type="RefSeq" id="WP_039471895.1">
    <property type="nucleotide sequence ID" value="NZ_JSYN01000003.1"/>
</dbReference>
<dbReference type="EMBL" id="JSYN01000003">
    <property type="protein sequence ID" value="KIA96198.1"/>
    <property type="molecule type" value="Genomic_DNA"/>
</dbReference>
<evidence type="ECO:0000313" key="2">
    <source>
        <dbReference type="EMBL" id="KIA96198.1"/>
    </source>
</evidence>
<keyword evidence="1" id="KW-0812">Transmembrane</keyword>
<evidence type="ECO:0000313" key="3">
    <source>
        <dbReference type="Proteomes" id="UP000031246"/>
    </source>
</evidence>
<name>A0A0C1FWH9_9SPHI</name>
<comment type="caution">
    <text evidence="2">The sequence shown here is derived from an EMBL/GenBank/DDBJ whole genome shotgun (WGS) entry which is preliminary data.</text>
</comment>
<dbReference type="Proteomes" id="UP000031246">
    <property type="component" value="Unassembled WGS sequence"/>
</dbReference>
<organism evidence="2 3">
    <name type="scientific">Pedobacter kyungheensis</name>
    <dbReference type="NCBI Taxonomy" id="1069985"/>
    <lineage>
        <taxon>Bacteria</taxon>
        <taxon>Pseudomonadati</taxon>
        <taxon>Bacteroidota</taxon>
        <taxon>Sphingobacteriia</taxon>
        <taxon>Sphingobacteriales</taxon>
        <taxon>Sphingobacteriaceae</taxon>
        <taxon>Pedobacter</taxon>
    </lineage>
</organism>
<sequence length="101" mass="11099">MKIWNIAFKRGTDGAAKALSGIHEGTFPVGGQNARPMNKNELSYRLANKILIGQNLVAGYLNAKTKGISKLRMKLFFACFLMLGGAYCLYLILSAVLNFLQ</sequence>
<dbReference type="AlphaFoldDB" id="A0A0C1FWH9"/>
<proteinExistence type="predicted"/>
<reference evidence="2 3" key="1">
    <citation type="submission" date="2014-10" db="EMBL/GenBank/DDBJ databases">
        <title>Pedobacter Kyungheensis.</title>
        <authorList>
            <person name="Anderson B.M."/>
            <person name="Newman J.D."/>
        </authorList>
    </citation>
    <scope>NUCLEOTIDE SEQUENCE [LARGE SCALE GENOMIC DNA]</scope>
    <source>
        <strain evidence="2 3">KACC 16221</strain>
    </source>
</reference>
<evidence type="ECO:0000256" key="1">
    <source>
        <dbReference type="SAM" id="Phobius"/>
    </source>
</evidence>
<gene>
    <name evidence="2" type="ORF">OC25_03700</name>
</gene>
<keyword evidence="1" id="KW-1133">Transmembrane helix</keyword>
<keyword evidence="1" id="KW-0472">Membrane</keyword>
<accession>A0A0C1FWH9</accession>
<feature type="transmembrane region" description="Helical" evidence="1">
    <location>
        <begin position="75"/>
        <end position="100"/>
    </location>
</feature>